<dbReference type="FunFam" id="4.10.1000.10:FF:000017">
    <property type="entry name" value="Cleavage and polyadenylation specificity factor 30 kDa subunit"/>
    <property type="match status" value="1"/>
</dbReference>
<keyword evidence="4 5" id="KW-0862">Zinc</keyword>
<dbReference type="GO" id="GO:0005654">
    <property type="term" value="C:nucleoplasm"/>
    <property type="evidence" value="ECO:0007669"/>
    <property type="project" value="TreeGrafter"/>
</dbReference>
<dbReference type="CDD" id="cd21134">
    <property type="entry name" value="YTH"/>
    <property type="match status" value="1"/>
</dbReference>
<keyword evidence="10" id="KW-1185">Reference proteome</keyword>
<keyword evidence="1 5" id="KW-0479">Metal-binding</keyword>
<feature type="zinc finger region" description="C3H1-type" evidence="5">
    <location>
        <begin position="63"/>
        <end position="90"/>
    </location>
</feature>
<dbReference type="Gene3D" id="3.10.590.10">
    <property type="entry name" value="ph1033 like domains"/>
    <property type="match status" value="1"/>
</dbReference>
<evidence type="ECO:0000256" key="1">
    <source>
        <dbReference type="ARBA" id="ARBA00022723"/>
    </source>
</evidence>
<dbReference type="InterPro" id="IPR036855">
    <property type="entry name" value="Znf_CCCH_sf"/>
</dbReference>
<keyword evidence="3 5" id="KW-0863">Zinc-finger</keyword>
<sequence length="412" mass="45669">MEDTDGGLSFDFEGGLDAGPSLPTASNPVIQPDANAAGATGPAGGPAGGATVDQAAGQGNRRSYRQTVCRHWLRSLCMKGDSCGFLHQYDKSRMPVCRFFRLYGECREQDCVYKHTNEDIKECNMYKLGFCPNGPDCRYRHAKQPGPPPSVEEVLQKIQQLTSYNYGPSNRFSQQRNSNFSQPAERPQFQQGANNVNQGPKPTATESSNIQQQPQGQQQQETGQAQIQNLPSNPSNPPGRTATPLPQGITRYFIVKSCNRENLELSVQQGVWATQRSNEAKLNEAFDSVEHVILIFSVNRTRHFQGCAKMTSKIGETVAGGNWKHAHGTAHYGRNFSVKWLKVYLTSKETVFLISDSHAVPVPHNATVRSQPFVKIHPDLLETIATGADCSRLLHKTTHEMLDVNHMLYLLQ</sequence>
<dbReference type="InterPro" id="IPR000571">
    <property type="entry name" value="Znf_CCCH"/>
</dbReference>
<dbReference type="SMART" id="SM00356">
    <property type="entry name" value="ZnF_C3H1"/>
    <property type="match status" value="3"/>
</dbReference>
<evidence type="ECO:0000259" key="8">
    <source>
        <dbReference type="PROSITE" id="PS50882"/>
    </source>
</evidence>
<reference evidence="9" key="1">
    <citation type="submission" date="2022-04" db="EMBL/GenBank/DDBJ databases">
        <title>Carnegiea gigantea Genome sequencing and assembly v2.</title>
        <authorList>
            <person name="Copetti D."/>
            <person name="Sanderson M.J."/>
            <person name="Burquez A."/>
            <person name="Wojciechowski M.F."/>
        </authorList>
    </citation>
    <scope>NUCLEOTIDE SEQUENCE</scope>
    <source>
        <strain evidence="9">SGP5-SGP5p</strain>
        <tissue evidence="9">Aerial part</tissue>
    </source>
</reference>
<evidence type="ECO:0000256" key="2">
    <source>
        <dbReference type="ARBA" id="ARBA00022737"/>
    </source>
</evidence>
<name>A0A9Q1KW77_9CARY</name>
<evidence type="ECO:0000313" key="9">
    <source>
        <dbReference type="EMBL" id="KAJ8450697.1"/>
    </source>
</evidence>
<gene>
    <name evidence="9" type="ORF">Cgig2_021169</name>
</gene>
<feature type="region of interest" description="Disordered" evidence="6">
    <location>
        <begin position="21"/>
        <end position="58"/>
    </location>
</feature>
<feature type="region of interest" description="Disordered" evidence="6">
    <location>
        <begin position="165"/>
        <end position="245"/>
    </location>
</feature>
<evidence type="ECO:0000256" key="4">
    <source>
        <dbReference type="ARBA" id="ARBA00022833"/>
    </source>
</evidence>
<dbReference type="GO" id="GO:0048024">
    <property type="term" value="P:regulation of mRNA splicing, via spliceosome"/>
    <property type="evidence" value="ECO:0007669"/>
    <property type="project" value="TreeGrafter"/>
</dbReference>
<dbReference type="OrthoDB" id="306690at2759"/>
<dbReference type="Gene3D" id="4.10.1000.10">
    <property type="entry name" value="Zinc finger, CCCH-type"/>
    <property type="match status" value="1"/>
</dbReference>
<dbReference type="GO" id="GO:0003729">
    <property type="term" value="F:mRNA binding"/>
    <property type="evidence" value="ECO:0007669"/>
    <property type="project" value="TreeGrafter"/>
</dbReference>
<dbReference type="InterPro" id="IPR007275">
    <property type="entry name" value="YTH_domain"/>
</dbReference>
<keyword evidence="2" id="KW-0677">Repeat</keyword>
<evidence type="ECO:0000256" key="5">
    <source>
        <dbReference type="PROSITE-ProRule" id="PRU00723"/>
    </source>
</evidence>
<evidence type="ECO:0000256" key="6">
    <source>
        <dbReference type="SAM" id="MobiDB-lite"/>
    </source>
</evidence>
<dbReference type="GO" id="GO:0000398">
    <property type="term" value="P:mRNA splicing, via spliceosome"/>
    <property type="evidence" value="ECO:0007669"/>
    <property type="project" value="TreeGrafter"/>
</dbReference>
<feature type="domain" description="C3H1-type" evidence="7">
    <location>
        <begin position="117"/>
        <end position="144"/>
    </location>
</feature>
<dbReference type="PANTHER" id="PTHR12357">
    <property type="entry name" value="YTH YT521-B HOMOLOGY DOMAIN-CONTAINING"/>
    <property type="match status" value="1"/>
</dbReference>
<evidence type="ECO:0000313" key="10">
    <source>
        <dbReference type="Proteomes" id="UP001153076"/>
    </source>
</evidence>
<feature type="domain" description="YTH" evidence="8">
    <location>
        <begin position="250"/>
        <end position="385"/>
    </location>
</feature>
<dbReference type="GO" id="GO:1990247">
    <property type="term" value="F:N6-methyladenosine-containing RNA reader activity"/>
    <property type="evidence" value="ECO:0007669"/>
    <property type="project" value="TreeGrafter"/>
</dbReference>
<dbReference type="AlphaFoldDB" id="A0A9Q1KW77"/>
<protein>
    <submittedName>
        <fullName evidence="9">Uncharacterized protein</fullName>
    </submittedName>
</protein>
<dbReference type="SUPFAM" id="SSF90229">
    <property type="entry name" value="CCCH zinc finger"/>
    <property type="match status" value="1"/>
</dbReference>
<dbReference type="GO" id="GO:0008270">
    <property type="term" value="F:zinc ion binding"/>
    <property type="evidence" value="ECO:0007669"/>
    <property type="project" value="UniProtKB-KW"/>
</dbReference>
<accession>A0A9Q1KW77</accession>
<feature type="compositionally biased region" description="Polar residues" evidence="6">
    <location>
        <begin position="165"/>
        <end position="210"/>
    </location>
</feature>
<feature type="domain" description="C3H1-type" evidence="7">
    <location>
        <begin position="63"/>
        <end position="90"/>
    </location>
</feature>
<feature type="compositionally biased region" description="Low complexity" evidence="6">
    <location>
        <begin position="211"/>
        <end position="228"/>
    </location>
</feature>
<dbReference type="Proteomes" id="UP001153076">
    <property type="component" value="Unassembled WGS sequence"/>
</dbReference>
<dbReference type="PROSITE" id="PS50882">
    <property type="entry name" value="YTH"/>
    <property type="match status" value="1"/>
</dbReference>
<dbReference type="EMBL" id="JAKOGI010000013">
    <property type="protein sequence ID" value="KAJ8450697.1"/>
    <property type="molecule type" value="Genomic_DNA"/>
</dbReference>
<organism evidence="9 10">
    <name type="scientific">Carnegiea gigantea</name>
    <dbReference type="NCBI Taxonomy" id="171969"/>
    <lineage>
        <taxon>Eukaryota</taxon>
        <taxon>Viridiplantae</taxon>
        <taxon>Streptophyta</taxon>
        <taxon>Embryophyta</taxon>
        <taxon>Tracheophyta</taxon>
        <taxon>Spermatophyta</taxon>
        <taxon>Magnoliopsida</taxon>
        <taxon>eudicotyledons</taxon>
        <taxon>Gunneridae</taxon>
        <taxon>Pentapetalae</taxon>
        <taxon>Caryophyllales</taxon>
        <taxon>Cactineae</taxon>
        <taxon>Cactaceae</taxon>
        <taxon>Cactoideae</taxon>
        <taxon>Echinocereeae</taxon>
        <taxon>Carnegiea</taxon>
    </lineage>
</organism>
<feature type="zinc finger region" description="C3H1-type" evidence="5">
    <location>
        <begin position="117"/>
        <end position="144"/>
    </location>
</feature>
<evidence type="ECO:0000259" key="7">
    <source>
        <dbReference type="PROSITE" id="PS50103"/>
    </source>
</evidence>
<dbReference type="InterPro" id="IPR045168">
    <property type="entry name" value="YTH_prot"/>
</dbReference>
<evidence type="ECO:0000256" key="3">
    <source>
        <dbReference type="ARBA" id="ARBA00022771"/>
    </source>
</evidence>
<dbReference type="Pfam" id="PF04146">
    <property type="entry name" value="YTH"/>
    <property type="match status" value="1"/>
</dbReference>
<comment type="caution">
    <text evidence="9">The sequence shown here is derived from an EMBL/GenBank/DDBJ whole genome shotgun (WGS) entry which is preliminary data.</text>
</comment>
<dbReference type="PROSITE" id="PS50103">
    <property type="entry name" value="ZF_C3H1"/>
    <property type="match status" value="2"/>
</dbReference>
<dbReference type="PANTHER" id="PTHR12357:SF119">
    <property type="entry name" value="30-KDA CLEAVAGE AND POLYADENYLATION SPECIFICITY FACTOR 30"/>
    <property type="match status" value="1"/>
</dbReference>
<proteinExistence type="predicted"/>